<dbReference type="InterPro" id="IPR005986">
    <property type="entry name" value="Asp_semialdehyde_DH_beta"/>
</dbReference>
<evidence type="ECO:0000256" key="6">
    <source>
        <dbReference type="ARBA" id="ARBA00013120"/>
    </source>
</evidence>
<comment type="pathway">
    <text evidence="1 15">Amino-acid biosynthesis; L-methionine biosynthesis via de novo pathway; L-homoserine from L-aspartate: step 2/3.</text>
</comment>
<evidence type="ECO:0000256" key="10">
    <source>
        <dbReference type="ARBA" id="ARBA00022915"/>
    </source>
</evidence>
<dbReference type="GO" id="GO:0050661">
    <property type="term" value="F:NADP binding"/>
    <property type="evidence" value="ECO:0007669"/>
    <property type="project" value="UniProtKB-UniRule"/>
</dbReference>
<dbReference type="PANTHER" id="PTHR46278:SF2">
    <property type="entry name" value="ASPARTATE-SEMIALDEHYDE DEHYDROGENASE"/>
    <property type="match status" value="1"/>
</dbReference>
<evidence type="ECO:0000256" key="12">
    <source>
        <dbReference type="ARBA" id="ARBA00023154"/>
    </source>
</evidence>
<comment type="pathway">
    <text evidence="2 15">Amino-acid biosynthesis; L-lysine biosynthesis via DAP pathway; (S)-tetrahydrodipicolinate from L-aspartate: step 2/4.</text>
</comment>
<dbReference type="Pfam" id="PF02774">
    <property type="entry name" value="Semialdhyde_dhC"/>
    <property type="match status" value="1"/>
</dbReference>
<dbReference type="GO" id="GO:0009088">
    <property type="term" value="P:threonine biosynthetic process"/>
    <property type="evidence" value="ECO:0007669"/>
    <property type="project" value="UniProtKB-UniRule"/>
</dbReference>
<gene>
    <name evidence="15 18" type="primary">asd</name>
    <name evidence="18" type="ORF">NCTC13079_00088</name>
</gene>
<comment type="pathway">
    <text evidence="3 15">Amino-acid biosynthesis; L-threonine biosynthesis; L-threonine from L-aspartate: step 2/5.</text>
</comment>
<comment type="subunit">
    <text evidence="5 15">Homodimer.</text>
</comment>
<dbReference type="InterPro" id="IPR036291">
    <property type="entry name" value="NAD(P)-bd_dom_sf"/>
</dbReference>
<dbReference type="GO" id="GO:0009089">
    <property type="term" value="P:lysine biosynthetic process via diaminopimelate"/>
    <property type="evidence" value="ECO:0007669"/>
    <property type="project" value="UniProtKB-UniRule"/>
</dbReference>
<dbReference type="UniPathway" id="UPA00050">
    <property type="reaction ID" value="UER00463"/>
</dbReference>
<dbReference type="AlphaFoldDB" id="A0A448UZE8"/>
<sequence>MSKRIAILGATGLVGQNMRNILEERSDDWDLTLFASENSAGKTVAFRGKTLTVRELTEDALKEGAFDYVLSALDGDLAARFCPAAKAAGSTVIDNSSRFRMDPEVPLVVPEINMADAKGGAGIISNPNCSTIQSVVALAPLEEKYGIDRVVFTTFQAVSGSGVKGLSDLKRGVAGEEPEMYPYPIAYNCIPHIDDFLEDGYTKEEMKMIDETRKIFHRPDMKITATAVRVPVKSAHAISVNVTLQKPFALEDIRAALSEAEGVVLQDDPASLVYPMQIYAEGKDEVFVGRIRKDPSAENSLNLWVVADNTRKGAALNAIQILEHLVEARA</sequence>
<dbReference type="UniPathway" id="UPA00034">
    <property type="reaction ID" value="UER00016"/>
</dbReference>
<dbReference type="GO" id="GO:0046983">
    <property type="term" value="F:protein dimerization activity"/>
    <property type="evidence" value="ECO:0007669"/>
    <property type="project" value="InterPro"/>
</dbReference>
<dbReference type="Proteomes" id="UP000269544">
    <property type="component" value="Chromosome"/>
</dbReference>
<dbReference type="GO" id="GO:0019877">
    <property type="term" value="P:diaminopimelate biosynthetic process"/>
    <property type="evidence" value="ECO:0007669"/>
    <property type="project" value="UniProtKB-UniRule"/>
</dbReference>
<evidence type="ECO:0000313" key="19">
    <source>
        <dbReference type="Proteomes" id="UP000269544"/>
    </source>
</evidence>
<evidence type="ECO:0000256" key="2">
    <source>
        <dbReference type="ARBA" id="ARBA00005076"/>
    </source>
</evidence>
<comment type="function">
    <text evidence="15">Catalyzes the NADPH-dependent formation of L-aspartate-semialdehyde (L-ASA) by the reductive dephosphorylation of L-aspartyl-4-phosphate.</text>
</comment>
<dbReference type="CDD" id="cd18131">
    <property type="entry name" value="ASADH_C_bac_euk_like"/>
    <property type="match status" value="1"/>
</dbReference>
<dbReference type="HAMAP" id="MF_02121">
    <property type="entry name" value="ASADH"/>
    <property type="match status" value="1"/>
</dbReference>
<dbReference type="NCBIfam" id="TIGR01296">
    <property type="entry name" value="asd_B"/>
    <property type="match status" value="1"/>
</dbReference>
<keyword evidence="9 15" id="KW-0521">NADP</keyword>
<dbReference type="CDD" id="cd02316">
    <property type="entry name" value="VcASADH2_like_N"/>
    <property type="match status" value="1"/>
</dbReference>
<dbReference type="Pfam" id="PF01118">
    <property type="entry name" value="Semialdhyde_dh"/>
    <property type="match status" value="1"/>
</dbReference>
<dbReference type="GO" id="GO:0051287">
    <property type="term" value="F:NAD binding"/>
    <property type="evidence" value="ECO:0007669"/>
    <property type="project" value="InterPro"/>
</dbReference>
<dbReference type="InterPro" id="IPR000534">
    <property type="entry name" value="Semialdehyde_DH_NAD-bd"/>
</dbReference>
<feature type="binding site" evidence="15">
    <location>
        <begin position="11"/>
        <end position="14"/>
    </location>
    <ligand>
        <name>NADP(+)</name>
        <dbReference type="ChEBI" id="CHEBI:58349"/>
    </ligand>
</feature>
<dbReference type="SMART" id="SM00859">
    <property type="entry name" value="Semialdhyde_dh"/>
    <property type="match status" value="1"/>
</dbReference>
<keyword evidence="10 15" id="KW-0220">Diaminopimelate biosynthesis</keyword>
<proteinExistence type="inferred from homology"/>
<accession>A0A448UZE8</accession>
<protein>
    <recommendedName>
        <fullName evidence="6 15">Aspartate-semialdehyde dehydrogenase</fullName>
        <shortName evidence="15">ASA dehydrogenase</shortName>
        <shortName evidence="15">ASADH</shortName>
        <ecNumber evidence="6 15">1.2.1.11</ecNumber>
    </recommendedName>
    <alternativeName>
        <fullName evidence="15">Aspartate-beta-semialdehyde dehydrogenase</fullName>
    </alternativeName>
</protein>
<dbReference type="GO" id="GO:0004073">
    <property type="term" value="F:aspartate-semialdehyde dehydrogenase activity"/>
    <property type="evidence" value="ECO:0007669"/>
    <property type="project" value="UniProtKB-UniRule"/>
</dbReference>
<evidence type="ECO:0000256" key="8">
    <source>
        <dbReference type="ARBA" id="ARBA00022697"/>
    </source>
</evidence>
<feature type="active site" description="Acyl-thioester intermediate" evidence="15 16">
    <location>
        <position position="129"/>
    </location>
</feature>
<dbReference type="Gene3D" id="3.40.50.720">
    <property type="entry name" value="NAD(P)-binding Rossmann-like Domain"/>
    <property type="match status" value="1"/>
</dbReference>
<evidence type="ECO:0000256" key="15">
    <source>
        <dbReference type="HAMAP-Rule" id="MF_02121"/>
    </source>
</evidence>
<evidence type="ECO:0000256" key="16">
    <source>
        <dbReference type="PIRSR" id="PIRSR000148-1"/>
    </source>
</evidence>
<comment type="catalytic activity">
    <reaction evidence="14 15">
        <text>L-aspartate 4-semialdehyde + phosphate + NADP(+) = 4-phospho-L-aspartate + NADPH + H(+)</text>
        <dbReference type="Rhea" id="RHEA:24284"/>
        <dbReference type="ChEBI" id="CHEBI:15378"/>
        <dbReference type="ChEBI" id="CHEBI:43474"/>
        <dbReference type="ChEBI" id="CHEBI:57535"/>
        <dbReference type="ChEBI" id="CHEBI:57783"/>
        <dbReference type="ChEBI" id="CHEBI:58349"/>
        <dbReference type="ChEBI" id="CHEBI:537519"/>
        <dbReference type="EC" id="1.2.1.11"/>
    </reaction>
</comment>
<dbReference type="GO" id="GO:0071266">
    <property type="term" value="P:'de novo' L-methionine biosynthetic process"/>
    <property type="evidence" value="ECO:0007669"/>
    <property type="project" value="UniProtKB-UniRule"/>
</dbReference>
<evidence type="ECO:0000256" key="3">
    <source>
        <dbReference type="ARBA" id="ARBA00005097"/>
    </source>
</evidence>
<dbReference type="UniPathway" id="UPA00051">
    <property type="reaction ID" value="UER00464"/>
</dbReference>
<keyword evidence="19" id="KW-1185">Reference proteome</keyword>
<keyword evidence="7 15" id="KW-0028">Amino-acid biosynthesis</keyword>
<feature type="binding site" evidence="15">
    <location>
        <position position="309"/>
    </location>
    <ligand>
        <name>NADP(+)</name>
        <dbReference type="ChEBI" id="CHEBI:58349"/>
    </ligand>
</feature>
<name>A0A448UZE8_9FIRM</name>
<evidence type="ECO:0000259" key="17">
    <source>
        <dbReference type="SMART" id="SM00859"/>
    </source>
</evidence>
<evidence type="ECO:0000256" key="5">
    <source>
        <dbReference type="ARBA" id="ARBA00011738"/>
    </source>
</evidence>
<feature type="domain" description="Semialdehyde dehydrogenase NAD-binding" evidence="17">
    <location>
        <begin position="4"/>
        <end position="120"/>
    </location>
</feature>
<feature type="binding site" evidence="15">
    <location>
        <position position="229"/>
    </location>
    <ligand>
        <name>substrate</name>
    </ligand>
</feature>
<feature type="binding site" evidence="15">
    <location>
        <begin position="159"/>
        <end position="160"/>
    </location>
    <ligand>
        <name>NADP(+)</name>
        <dbReference type="ChEBI" id="CHEBI:58349"/>
    </ligand>
</feature>
<dbReference type="SUPFAM" id="SSF55347">
    <property type="entry name" value="Glyceraldehyde-3-phosphate dehydrogenase-like, C-terminal domain"/>
    <property type="match status" value="1"/>
</dbReference>
<comment type="similarity">
    <text evidence="4 15">Belongs to the aspartate-semialdehyde dehydrogenase family.</text>
</comment>
<dbReference type="PANTHER" id="PTHR46278">
    <property type="entry name" value="DEHYDROGENASE, PUTATIVE-RELATED"/>
    <property type="match status" value="1"/>
</dbReference>
<dbReference type="Gene3D" id="3.30.360.10">
    <property type="entry name" value="Dihydrodipicolinate Reductase, domain 2"/>
    <property type="match status" value="1"/>
</dbReference>
<dbReference type="KEGG" id="piv:NCTC13079_00088"/>
<comment type="caution">
    <text evidence="15">Lacks conserved residue(s) required for the propagation of feature annotation.</text>
</comment>
<feature type="binding site" evidence="15">
    <location>
        <position position="100"/>
    </location>
    <ligand>
        <name>phosphate</name>
        <dbReference type="ChEBI" id="CHEBI:43474"/>
    </ligand>
</feature>
<evidence type="ECO:0000256" key="13">
    <source>
        <dbReference type="ARBA" id="ARBA00023167"/>
    </source>
</evidence>
<reference evidence="18 19" key="1">
    <citation type="submission" date="2018-12" db="EMBL/GenBank/DDBJ databases">
        <authorList>
            <consortium name="Pathogen Informatics"/>
        </authorList>
    </citation>
    <scope>NUCLEOTIDE SEQUENCE [LARGE SCALE GENOMIC DNA]</scope>
    <source>
        <strain evidence="18 19">NCTC13079</strain>
    </source>
</reference>
<dbReference type="EMBL" id="LR134523">
    <property type="protein sequence ID" value="VEJ34312.1"/>
    <property type="molecule type" value="Genomic_DNA"/>
</dbReference>
<dbReference type="NCBIfam" id="NF011456">
    <property type="entry name" value="PRK14874.1"/>
    <property type="match status" value="1"/>
</dbReference>
<feature type="binding site" evidence="15">
    <location>
        <position position="156"/>
    </location>
    <ligand>
        <name>substrate</name>
    </ligand>
</feature>
<keyword evidence="11 15" id="KW-0560">Oxidoreductase</keyword>
<dbReference type="SUPFAM" id="SSF51735">
    <property type="entry name" value="NAD(P)-binding Rossmann-fold domains"/>
    <property type="match status" value="1"/>
</dbReference>
<organism evidence="18 19">
    <name type="scientific">Aedoeadaptatus ivorii</name>
    <dbReference type="NCBI Taxonomy" id="54006"/>
    <lineage>
        <taxon>Bacteria</taxon>
        <taxon>Bacillati</taxon>
        <taxon>Bacillota</taxon>
        <taxon>Tissierellia</taxon>
        <taxon>Tissierellales</taxon>
        <taxon>Peptoniphilaceae</taxon>
        <taxon>Aedoeadaptatus</taxon>
    </lineage>
</organism>
<evidence type="ECO:0000256" key="7">
    <source>
        <dbReference type="ARBA" id="ARBA00022605"/>
    </source>
</evidence>
<keyword evidence="12 15" id="KW-0457">Lysine biosynthesis</keyword>
<evidence type="ECO:0000256" key="11">
    <source>
        <dbReference type="ARBA" id="ARBA00023002"/>
    </source>
</evidence>
<evidence type="ECO:0000313" key="18">
    <source>
        <dbReference type="EMBL" id="VEJ34312.1"/>
    </source>
</evidence>
<keyword evidence="8 15" id="KW-0791">Threonine biosynthesis</keyword>
<dbReference type="PIRSF" id="PIRSF000148">
    <property type="entry name" value="ASA_dh"/>
    <property type="match status" value="1"/>
</dbReference>
<feature type="active site" description="Proton acceptor" evidence="15 16">
    <location>
        <position position="236"/>
    </location>
</feature>
<evidence type="ECO:0000256" key="9">
    <source>
        <dbReference type="ARBA" id="ARBA00022857"/>
    </source>
</evidence>
<evidence type="ECO:0000256" key="1">
    <source>
        <dbReference type="ARBA" id="ARBA00005021"/>
    </source>
</evidence>
<evidence type="ECO:0000256" key="14">
    <source>
        <dbReference type="ARBA" id="ARBA00047891"/>
    </source>
</evidence>
<evidence type="ECO:0000256" key="4">
    <source>
        <dbReference type="ARBA" id="ARBA00010584"/>
    </source>
</evidence>
<dbReference type="EC" id="1.2.1.11" evidence="6 15"/>
<feature type="binding site" evidence="15">
    <location>
        <begin position="38"/>
        <end position="39"/>
    </location>
    <ligand>
        <name>NADP(+)</name>
        <dbReference type="ChEBI" id="CHEBI:58349"/>
    </ligand>
</feature>
<keyword evidence="13 15" id="KW-0486">Methionine biosynthesis</keyword>
<dbReference type="RefSeq" id="WP_126464574.1">
    <property type="nucleotide sequence ID" value="NZ_JAUSWF010000005.1"/>
</dbReference>
<dbReference type="OrthoDB" id="9805684at2"/>
<dbReference type="InterPro" id="IPR012080">
    <property type="entry name" value="Asp_semialdehyde_DH"/>
</dbReference>
<dbReference type="GO" id="GO:0009097">
    <property type="term" value="P:isoleucine biosynthetic process"/>
    <property type="evidence" value="ECO:0007669"/>
    <property type="project" value="UniProtKB-UniRule"/>
</dbReference>
<dbReference type="InterPro" id="IPR012280">
    <property type="entry name" value="Semialdhyde_DH_dimer_dom"/>
</dbReference>